<dbReference type="GO" id="GO:0030686">
    <property type="term" value="C:90S preribosome"/>
    <property type="evidence" value="ECO:0007669"/>
    <property type="project" value="EnsemblFungi"/>
</dbReference>
<dbReference type="GO" id="GO:0042274">
    <property type="term" value="P:ribosomal small subunit biogenesis"/>
    <property type="evidence" value="ECO:0007669"/>
    <property type="project" value="EnsemblFungi"/>
</dbReference>
<dbReference type="GO" id="GO:0019843">
    <property type="term" value="F:rRNA binding"/>
    <property type="evidence" value="ECO:0007669"/>
    <property type="project" value="EnsemblFungi"/>
</dbReference>
<keyword evidence="1" id="KW-0694">RNA-binding</keyword>
<keyword evidence="5" id="KW-1185">Reference proteome</keyword>
<reference evidence="5" key="1">
    <citation type="journal article" date="2012" name="G3 (Bethesda)">
        <title>Pichia sorbitophila, an interspecies yeast hybrid reveals early steps of genome resolution following polyploidization.</title>
        <authorList>
            <person name="Leh Louis V."/>
            <person name="Despons L."/>
            <person name="Friedrich A."/>
            <person name="Martin T."/>
            <person name="Durrens P."/>
            <person name="Casaregola S."/>
            <person name="Neuveglise C."/>
            <person name="Fairhead C."/>
            <person name="Marck C."/>
            <person name="Cruz J.A."/>
            <person name="Straub M.L."/>
            <person name="Kugler V."/>
            <person name="Sacerdot C."/>
            <person name="Uzunov Z."/>
            <person name="Thierry A."/>
            <person name="Weiss S."/>
            <person name="Bleykasten C."/>
            <person name="De Montigny J."/>
            <person name="Jacques N."/>
            <person name="Jung P."/>
            <person name="Lemaire M."/>
            <person name="Mallet S."/>
            <person name="Morel G."/>
            <person name="Richard G.F."/>
            <person name="Sarkar A."/>
            <person name="Savel G."/>
            <person name="Schacherer J."/>
            <person name="Seret M.L."/>
            <person name="Talla E."/>
            <person name="Samson G."/>
            <person name="Jubin C."/>
            <person name="Poulain J."/>
            <person name="Vacherie B."/>
            <person name="Barbe V."/>
            <person name="Pelletier E."/>
            <person name="Sherman D.J."/>
            <person name="Westhof E."/>
            <person name="Weissenbach J."/>
            <person name="Baret P.V."/>
            <person name="Wincker P."/>
            <person name="Gaillardin C."/>
            <person name="Dujon B."/>
            <person name="Souciet J.L."/>
        </authorList>
    </citation>
    <scope>NUCLEOTIDE SEQUENCE [LARGE SCALE GENOMIC DNA]</scope>
    <source>
        <strain evidence="5">CBS 270.75 / DBVPG 7215 / KCTC 17166 / NRRL Y-17582</strain>
    </source>
</reference>
<proteinExistence type="predicted"/>
<feature type="region of interest" description="Disordered" evidence="2">
    <location>
        <begin position="164"/>
        <end position="216"/>
    </location>
</feature>
<dbReference type="InterPro" id="IPR000504">
    <property type="entry name" value="RRM_dom"/>
</dbReference>
<dbReference type="GO" id="GO:0030515">
    <property type="term" value="F:snoRNA binding"/>
    <property type="evidence" value="ECO:0007669"/>
    <property type="project" value="EnsemblFungi"/>
</dbReference>
<dbReference type="InterPro" id="IPR035979">
    <property type="entry name" value="RBD_domain_sf"/>
</dbReference>
<feature type="compositionally biased region" description="Basic and acidic residues" evidence="2">
    <location>
        <begin position="164"/>
        <end position="177"/>
    </location>
</feature>
<dbReference type="FunCoup" id="G8JUL6">
    <property type="interactions" value="360"/>
</dbReference>
<name>G8JUL6_ERECY</name>
<feature type="compositionally biased region" description="Basic residues" evidence="2">
    <location>
        <begin position="9"/>
        <end position="19"/>
    </location>
</feature>
<dbReference type="HOGENOM" id="CLU_037639_2_0_1"/>
<dbReference type="Pfam" id="PF00076">
    <property type="entry name" value="RRM_1"/>
    <property type="match status" value="1"/>
</dbReference>
<dbReference type="Proteomes" id="UP000006790">
    <property type="component" value="Chromosome 6"/>
</dbReference>
<feature type="compositionally biased region" description="Basic residues" evidence="2">
    <location>
        <begin position="50"/>
        <end position="61"/>
    </location>
</feature>
<feature type="compositionally biased region" description="Polar residues" evidence="2">
    <location>
        <begin position="180"/>
        <end position="196"/>
    </location>
</feature>
<evidence type="ECO:0000313" key="5">
    <source>
        <dbReference type="Proteomes" id="UP000006790"/>
    </source>
</evidence>
<evidence type="ECO:0000259" key="3">
    <source>
        <dbReference type="PROSITE" id="PS50102"/>
    </source>
</evidence>
<dbReference type="OrthoDB" id="167718at2759"/>
<dbReference type="SUPFAM" id="SSF54928">
    <property type="entry name" value="RNA-binding domain, RBD"/>
    <property type="match status" value="1"/>
</dbReference>
<evidence type="ECO:0000313" key="4">
    <source>
        <dbReference type="EMBL" id="AET40796.1"/>
    </source>
</evidence>
<organism evidence="4 5">
    <name type="scientific">Eremothecium cymbalariae (strain CBS 270.75 / DBVPG 7215 / KCTC 17166 / NRRL Y-17582)</name>
    <name type="common">Yeast</name>
    <dbReference type="NCBI Taxonomy" id="931890"/>
    <lineage>
        <taxon>Eukaryota</taxon>
        <taxon>Fungi</taxon>
        <taxon>Dikarya</taxon>
        <taxon>Ascomycota</taxon>
        <taxon>Saccharomycotina</taxon>
        <taxon>Saccharomycetes</taxon>
        <taxon>Saccharomycetales</taxon>
        <taxon>Saccharomycetaceae</taxon>
        <taxon>Eremothecium</taxon>
    </lineage>
</organism>
<dbReference type="EMBL" id="CP002502">
    <property type="protein sequence ID" value="AET40796.1"/>
    <property type="molecule type" value="Genomic_DNA"/>
</dbReference>
<accession>G8JUL6</accession>
<dbReference type="FunFam" id="3.30.70.330:FF:000573">
    <property type="entry name" value="Nop6p"/>
    <property type="match status" value="1"/>
</dbReference>
<protein>
    <recommendedName>
        <fullName evidence="3">RRM domain-containing protein</fullName>
    </recommendedName>
</protein>
<gene>
    <name evidence="4" type="ordered locus">Ecym_6424</name>
</gene>
<dbReference type="GO" id="GO:0032040">
    <property type="term" value="C:small-subunit processome"/>
    <property type="evidence" value="ECO:0007669"/>
    <property type="project" value="EnsemblFungi"/>
</dbReference>
<sequence>MPSGESKPTKKQLKAQQFKKSKEEREHDKKRNIQKAEEAQASTETTEPPKKKRKTRRGKGGKGKDGKKANRFIIFVGSLPKDITETELLSHFKSSNPDHIRLRPDKNIAFLEFDADKDPSNIQRRMDIALMQHRGVIKGSKINVELTVGGGGNSENRLQKLKQKNEKMEQERQERMKNLIAQSRTKSRTGSTSAPKTDSAVPPAPAVHPDRAKLLQ</sequence>
<dbReference type="PROSITE" id="PS50102">
    <property type="entry name" value="RRM"/>
    <property type="match status" value="1"/>
</dbReference>
<dbReference type="RefSeq" id="XP_003647613.1">
    <property type="nucleotide sequence ID" value="XM_003647565.1"/>
</dbReference>
<dbReference type="AlphaFoldDB" id="G8JUL6"/>
<feature type="compositionally biased region" description="Basic and acidic residues" evidence="2">
    <location>
        <begin position="20"/>
        <end position="38"/>
    </location>
</feature>
<dbReference type="OMA" id="NIQRRMD"/>
<dbReference type="eggNOG" id="ENOG502QVC2">
    <property type="taxonomic scope" value="Eukaryota"/>
</dbReference>
<dbReference type="InterPro" id="IPR012677">
    <property type="entry name" value="Nucleotide-bd_a/b_plait_sf"/>
</dbReference>
<dbReference type="STRING" id="931890.G8JUL6"/>
<dbReference type="GeneID" id="11472356"/>
<dbReference type="KEGG" id="erc:Ecym_6424"/>
<dbReference type="Gene3D" id="3.30.70.330">
    <property type="match status" value="1"/>
</dbReference>
<dbReference type="InParanoid" id="G8JUL6"/>
<feature type="region of interest" description="Disordered" evidence="2">
    <location>
        <begin position="1"/>
        <end position="67"/>
    </location>
</feature>
<feature type="domain" description="RRM" evidence="3">
    <location>
        <begin position="72"/>
        <end position="149"/>
    </location>
</feature>
<evidence type="ECO:0000256" key="2">
    <source>
        <dbReference type="SAM" id="MobiDB-lite"/>
    </source>
</evidence>
<evidence type="ECO:0000256" key="1">
    <source>
        <dbReference type="PROSITE-ProRule" id="PRU00176"/>
    </source>
</evidence>